<evidence type="ECO:0000313" key="7">
    <source>
        <dbReference type="Proteomes" id="UP000001989"/>
    </source>
</evidence>
<feature type="domain" description="HTH tetR-type" evidence="5">
    <location>
        <begin position="16"/>
        <end position="76"/>
    </location>
</feature>
<keyword evidence="2 4" id="KW-0238">DNA-binding</keyword>
<dbReference type="InterPro" id="IPR001647">
    <property type="entry name" value="HTH_TetR"/>
</dbReference>
<keyword evidence="7" id="KW-1185">Reference proteome</keyword>
<dbReference type="InterPro" id="IPR036271">
    <property type="entry name" value="Tet_transcr_reg_TetR-rel_C_sf"/>
</dbReference>
<dbReference type="OrthoDB" id="9808189at2"/>
<name>A0A9J9HDM9_RHIWR</name>
<dbReference type="Pfam" id="PF00440">
    <property type="entry name" value="TetR_N"/>
    <property type="match status" value="1"/>
</dbReference>
<accession>A0A9J9HDM9</accession>
<gene>
    <name evidence="6" type="ordered locus">Swit_3405</name>
</gene>
<dbReference type="PROSITE" id="PS50977">
    <property type="entry name" value="HTH_TETR_2"/>
    <property type="match status" value="1"/>
</dbReference>
<dbReference type="KEGG" id="swi:Swit_3405"/>
<sequence>MPKATAVNPAPRRKAEVTREKLIDAARVVFSRDHYQNARIADICAEAGKAVGVFYRYFNDKQDIFIACVDQFFEDLNRASPPAAEFETNTLGAIRQSTTIYWIKYRQYYGVVAGLFETGMVNPEIAGLWHKVRDNGMKRFAFRIRKQHAAGKCLDLDPDIAASALMGMLEFSCYNWNARRLDFQNREIDDETAIANLFTLLRNALQM</sequence>
<reference evidence="6 7" key="1">
    <citation type="journal article" date="2010" name="J. Bacteriol.">
        <title>Genome sequence of the dioxin-mineralizing bacterium Sphingomonas wittichii RW1.</title>
        <authorList>
            <person name="Miller T.R."/>
            <person name="Delcher A.L."/>
            <person name="Salzberg S.L."/>
            <person name="Saunders E."/>
            <person name="Detter J.C."/>
            <person name="Halden R.U."/>
        </authorList>
    </citation>
    <scope>NUCLEOTIDE SEQUENCE [LARGE SCALE GENOMIC DNA]</scope>
    <source>
        <strain evidence="7">DSM 6014 / CCUG 31198 / JCM 15750 / NBRC 105917 / EY 4224 / RW1</strain>
    </source>
</reference>
<dbReference type="PANTHER" id="PTHR30055:SF238">
    <property type="entry name" value="MYCOFACTOCIN BIOSYNTHESIS TRANSCRIPTIONAL REGULATOR MFTR-RELATED"/>
    <property type="match status" value="1"/>
</dbReference>
<dbReference type="GO" id="GO:0003700">
    <property type="term" value="F:DNA-binding transcription factor activity"/>
    <property type="evidence" value="ECO:0007669"/>
    <property type="project" value="TreeGrafter"/>
</dbReference>
<dbReference type="SUPFAM" id="SSF48498">
    <property type="entry name" value="Tetracyclin repressor-like, C-terminal domain"/>
    <property type="match status" value="1"/>
</dbReference>
<dbReference type="AlphaFoldDB" id="A0A9J9HDM9"/>
<dbReference type="InterPro" id="IPR050109">
    <property type="entry name" value="HTH-type_TetR-like_transc_reg"/>
</dbReference>
<evidence type="ECO:0000313" key="6">
    <source>
        <dbReference type="EMBL" id="ABQ69751.1"/>
    </source>
</evidence>
<dbReference type="GO" id="GO:0000976">
    <property type="term" value="F:transcription cis-regulatory region binding"/>
    <property type="evidence" value="ECO:0007669"/>
    <property type="project" value="TreeGrafter"/>
</dbReference>
<dbReference type="PANTHER" id="PTHR30055">
    <property type="entry name" value="HTH-TYPE TRANSCRIPTIONAL REGULATOR RUTR"/>
    <property type="match status" value="1"/>
</dbReference>
<feature type="DNA-binding region" description="H-T-H motif" evidence="4">
    <location>
        <begin position="39"/>
        <end position="58"/>
    </location>
</feature>
<dbReference type="SUPFAM" id="SSF46689">
    <property type="entry name" value="Homeodomain-like"/>
    <property type="match status" value="1"/>
</dbReference>
<dbReference type="InterPro" id="IPR009057">
    <property type="entry name" value="Homeodomain-like_sf"/>
</dbReference>
<organism evidence="6 7">
    <name type="scientific">Rhizorhabdus wittichii (strain DSM 6014 / CCUG 31198 / JCM 15750 / NBRC 105917 / EY 4224 / RW1)</name>
    <name type="common">Sphingomonas wittichii</name>
    <dbReference type="NCBI Taxonomy" id="392499"/>
    <lineage>
        <taxon>Bacteria</taxon>
        <taxon>Pseudomonadati</taxon>
        <taxon>Pseudomonadota</taxon>
        <taxon>Alphaproteobacteria</taxon>
        <taxon>Sphingomonadales</taxon>
        <taxon>Sphingomonadaceae</taxon>
        <taxon>Rhizorhabdus</taxon>
    </lineage>
</organism>
<dbReference type="Proteomes" id="UP000001989">
    <property type="component" value="Chromosome"/>
</dbReference>
<proteinExistence type="predicted"/>
<evidence type="ECO:0000256" key="2">
    <source>
        <dbReference type="ARBA" id="ARBA00023125"/>
    </source>
</evidence>
<dbReference type="EMBL" id="CP000699">
    <property type="protein sequence ID" value="ABQ69751.1"/>
    <property type="molecule type" value="Genomic_DNA"/>
</dbReference>
<evidence type="ECO:0000256" key="1">
    <source>
        <dbReference type="ARBA" id="ARBA00023015"/>
    </source>
</evidence>
<dbReference type="Gene3D" id="1.10.10.60">
    <property type="entry name" value="Homeodomain-like"/>
    <property type="match status" value="1"/>
</dbReference>
<evidence type="ECO:0000256" key="3">
    <source>
        <dbReference type="ARBA" id="ARBA00023163"/>
    </source>
</evidence>
<evidence type="ECO:0000256" key="4">
    <source>
        <dbReference type="PROSITE-ProRule" id="PRU00335"/>
    </source>
</evidence>
<dbReference type="Gene3D" id="1.10.357.10">
    <property type="entry name" value="Tetracycline Repressor, domain 2"/>
    <property type="match status" value="1"/>
</dbReference>
<keyword evidence="3" id="KW-0804">Transcription</keyword>
<keyword evidence="1" id="KW-0805">Transcription regulation</keyword>
<evidence type="ECO:0000259" key="5">
    <source>
        <dbReference type="PROSITE" id="PS50977"/>
    </source>
</evidence>
<protein>
    <submittedName>
        <fullName evidence="6">Transcriptional regulator, TetR family</fullName>
    </submittedName>
</protein>